<dbReference type="Proteomes" id="UP001432322">
    <property type="component" value="Unassembled WGS sequence"/>
</dbReference>
<comment type="caution">
    <text evidence="1">The sequence shown here is derived from an EMBL/GenBank/DDBJ whole genome shotgun (WGS) entry which is preliminary data.</text>
</comment>
<feature type="non-terminal residue" evidence="1">
    <location>
        <position position="172"/>
    </location>
</feature>
<feature type="non-terminal residue" evidence="1">
    <location>
        <position position="1"/>
    </location>
</feature>
<protein>
    <submittedName>
        <fullName evidence="1">Uncharacterized protein</fullName>
    </submittedName>
</protein>
<evidence type="ECO:0000313" key="2">
    <source>
        <dbReference type="Proteomes" id="UP001432322"/>
    </source>
</evidence>
<accession>A0AAV5V9I1</accession>
<evidence type="ECO:0000313" key="1">
    <source>
        <dbReference type="EMBL" id="GMT15396.1"/>
    </source>
</evidence>
<name>A0AAV5V9I1_9BILA</name>
<gene>
    <name evidence="1" type="ORF">PFISCL1PPCAC_6693</name>
</gene>
<organism evidence="1 2">
    <name type="scientific">Pristionchus fissidentatus</name>
    <dbReference type="NCBI Taxonomy" id="1538716"/>
    <lineage>
        <taxon>Eukaryota</taxon>
        <taxon>Metazoa</taxon>
        <taxon>Ecdysozoa</taxon>
        <taxon>Nematoda</taxon>
        <taxon>Chromadorea</taxon>
        <taxon>Rhabditida</taxon>
        <taxon>Rhabditina</taxon>
        <taxon>Diplogasteromorpha</taxon>
        <taxon>Diplogasteroidea</taxon>
        <taxon>Neodiplogasteridae</taxon>
        <taxon>Pristionchus</taxon>
    </lineage>
</organism>
<sequence length="172" mass="18489">ATGSHGGATGSHGGAAGSHIGATWSHIGGTGSHIVATGSHVEATGSRVGATWSHIGAAEWVPTLIPRGEARHLLHSNHCRGRTAHGRTLSISIPLCIHSIYSSCQISNNSFLLSYRILHLLHSALHNFPALHQIVSSSSLDCQLLIQVTDLLLQFIHPIFLTFLCFYRQFFN</sequence>
<reference evidence="1" key="1">
    <citation type="submission" date="2023-10" db="EMBL/GenBank/DDBJ databases">
        <title>Genome assembly of Pristionchus species.</title>
        <authorList>
            <person name="Yoshida K."/>
            <person name="Sommer R.J."/>
        </authorList>
    </citation>
    <scope>NUCLEOTIDE SEQUENCE</scope>
    <source>
        <strain evidence="1">RS5133</strain>
    </source>
</reference>
<proteinExistence type="predicted"/>
<dbReference type="AlphaFoldDB" id="A0AAV5V9I1"/>
<keyword evidence="2" id="KW-1185">Reference proteome</keyword>
<dbReference type="EMBL" id="BTSY01000002">
    <property type="protein sequence ID" value="GMT15396.1"/>
    <property type="molecule type" value="Genomic_DNA"/>
</dbReference>